<dbReference type="Proteomes" id="UP000198942">
    <property type="component" value="Unassembled WGS sequence"/>
</dbReference>
<sequence length="115" mass="12762">MSCHSTPAPYIGRFYRLADLLIAINDEYGAPQWFAGITLADAIPSWLVAKDQLKPETFRYSIKNGATRKADRCAGEIAHLSLMPNTECTIPMKGELNCYLASTLSPSYLYLLFAP</sequence>
<keyword evidence="2" id="KW-1185">Reference proteome</keyword>
<name>A0A1H8CY18_9SPHI</name>
<reference evidence="2" key="1">
    <citation type="submission" date="2016-10" db="EMBL/GenBank/DDBJ databases">
        <authorList>
            <person name="Varghese N."/>
            <person name="Submissions S."/>
        </authorList>
    </citation>
    <scope>NUCLEOTIDE SEQUENCE [LARGE SCALE GENOMIC DNA]</scope>
    <source>
        <strain evidence="2">Gh-48</strain>
    </source>
</reference>
<organism evidence="1 2">
    <name type="scientific">Mucilaginibacter gossypiicola</name>
    <dbReference type="NCBI Taxonomy" id="551995"/>
    <lineage>
        <taxon>Bacteria</taxon>
        <taxon>Pseudomonadati</taxon>
        <taxon>Bacteroidota</taxon>
        <taxon>Sphingobacteriia</taxon>
        <taxon>Sphingobacteriales</taxon>
        <taxon>Sphingobacteriaceae</taxon>
        <taxon>Mucilaginibacter</taxon>
    </lineage>
</organism>
<accession>A0A1H8CY18</accession>
<dbReference type="AlphaFoldDB" id="A0A1H8CY18"/>
<evidence type="ECO:0000313" key="2">
    <source>
        <dbReference type="Proteomes" id="UP000198942"/>
    </source>
</evidence>
<evidence type="ECO:0000313" key="1">
    <source>
        <dbReference type="EMBL" id="SEM99875.1"/>
    </source>
</evidence>
<proteinExistence type="predicted"/>
<protein>
    <submittedName>
        <fullName evidence="1">Uncharacterized protein</fullName>
    </submittedName>
</protein>
<dbReference type="EMBL" id="FOCL01000002">
    <property type="protein sequence ID" value="SEM99875.1"/>
    <property type="molecule type" value="Genomic_DNA"/>
</dbReference>
<gene>
    <name evidence="1" type="ORF">SAMN05192574_102126</name>
</gene>